<dbReference type="SUPFAM" id="SSF51730">
    <property type="entry name" value="FAD-linked oxidoreductase"/>
    <property type="match status" value="1"/>
</dbReference>
<dbReference type="InterPro" id="IPR002872">
    <property type="entry name" value="Proline_DH_dom"/>
</dbReference>
<dbReference type="Pfam" id="PF01619">
    <property type="entry name" value="Pro_dh"/>
    <property type="match status" value="1"/>
</dbReference>
<feature type="region of interest" description="Disordered" evidence="6">
    <location>
        <begin position="54"/>
        <end position="77"/>
    </location>
</feature>
<evidence type="ECO:0000256" key="2">
    <source>
        <dbReference type="ARBA" id="ARBA00005869"/>
    </source>
</evidence>
<dbReference type="PANTHER" id="PTHR13914">
    <property type="entry name" value="PROLINE OXIDASE"/>
    <property type="match status" value="1"/>
</dbReference>
<sequence length="660" mass="75457">MALQKMLLVKNLSNIAGKEFLRGNSSRNSLYRLSFTCRSLDGISSHTVFKSTLPNYEEAPSSSEQTGPTGREWKSLTGNHEHPELDLSFGCGKEAYKSKKTSEVLRALLVFNLCSLDFLVNNQKRLLQMSRKLMGPRLFSAMMRQTFYGHFVAGADQEEIKPVASRIKQFGVKSILDYSAEEDISSEAAVEAEMEGCVPQQNELENPVATFAESNKTIEGQEDAAAASQYRAHEEFGDRREKVTSARTYFYESEAQCDKNMQIFLNCIDAVSHATEKSGFAAIKLTALGKPQLLLQMSEVLMTAKNFFAMLHKTQGEIDTGELRFGLEDFDSRLREIGVQLQEGKKRTWVSVKDISADGCEVDLLDWSNLLEINRSLSKLLVVPNFKTGKLQPLVEAMTEEEEDQMKNMLRRVNKLAKYAQEKEVRVMIDAEQSYFQPAIRRLTMEMMRKFNKERSVIFNTYQCYTKEAYNDILVDMDLARREDFYFGAKLVRGAYMEQERERAASLGYEDPINPSYEATTEMMHRVVEEVMRQIHMRPVGRMAVMIASHNEDTVRYTIQKMKEYGIGPNDRLICFGQLFGMCDQISFPLGQAGYSVYKYVPFGPVEEVLPYLSRRAMENRGVLLKVKKERRLLRQELFRRIGRGQIFYKPVTSEAVAAK</sequence>
<keyword evidence="5" id="KW-0285">Flavoprotein</keyword>
<keyword evidence="3 5" id="KW-0560">Oxidoreductase</keyword>
<comment type="catalytic activity">
    <reaction evidence="5">
        <text>L-proline + a quinone = (S)-1-pyrroline-5-carboxylate + a quinol + H(+)</text>
        <dbReference type="Rhea" id="RHEA:23784"/>
        <dbReference type="ChEBI" id="CHEBI:15378"/>
        <dbReference type="ChEBI" id="CHEBI:17388"/>
        <dbReference type="ChEBI" id="CHEBI:24646"/>
        <dbReference type="ChEBI" id="CHEBI:60039"/>
        <dbReference type="ChEBI" id="CHEBI:132124"/>
        <dbReference type="EC" id="1.5.5.2"/>
    </reaction>
</comment>
<dbReference type="InterPro" id="IPR029041">
    <property type="entry name" value="FAD-linked_oxidoreductase-like"/>
</dbReference>
<dbReference type="InterPro" id="IPR015659">
    <property type="entry name" value="Proline_oxidase"/>
</dbReference>
<feature type="compositionally biased region" description="Polar residues" evidence="6">
    <location>
        <begin position="54"/>
        <end position="68"/>
    </location>
</feature>
<evidence type="ECO:0000313" key="8">
    <source>
        <dbReference type="Proteomes" id="UP000694888"/>
    </source>
</evidence>
<evidence type="ECO:0000256" key="5">
    <source>
        <dbReference type="RuleBase" id="RU364054"/>
    </source>
</evidence>
<dbReference type="Proteomes" id="UP000694888">
    <property type="component" value="Unplaced"/>
</dbReference>
<evidence type="ECO:0000256" key="6">
    <source>
        <dbReference type="SAM" id="MobiDB-lite"/>
    </source>
</evidence>
<dbReference type="PANTHER" id="PTHR13914:SF0">
    <property type="entry name" value="PROLINE DEHYDROGENASE 1, MITOCHONDRIAL"/>
    <property type="match status" value="1"/>
</dbReference>
<evidence type="ECO:0000256" key="1">
    <source>
        <dbReference type="ARBA" id="ARBA00004739"/>
    </source>
</evidence>
<name>A0ABM0K0Y3_APLCA</name>
<keyword evidence="5" id="KW-0274">FAD</keyword>
<keyword evidence="4 5" id="KW-0642">Proline metabolism</keyword>
<dbReference type="EC" id="1.5.5.2" evidence="5"/>
<keyword evidence="8" id="KW-1185">Reference proteome</keyword>
<protein>
    <recommendedName>
        <fullName evidence="5">Proline dehydrogenase</fullName>
        <ecNumber evidence="5">1.5.5.2</ecNumber>
    </recommendedName>
</protein>
<dbReference type="Gene3D" id="3.20.20.220">
    <property type="match status" value="2"/>
</dbReference>
<evidence type="ECO:0000313" key="9">
    <source>
        <dbReference type="RefSeq" id="XP_005106173.1"/>
    </source>
</evidence>
<accession>A0ABM0K0Y3</accession>
<dbReference type="RefSeq" id="XP_005106173.1">
    <property type="nucleotide sequence ID" value="XM_005106116.3"/>
</dbReference>
<organism evidence="8 9">
    <name type="scientific">Aplysia californica</name>
    <name type="common">California sea hare</name>
    <dbReference type="NCBI Taxonomy" id="6500"/>
    <lineage>
        <taxon>Eukaryota</taxon>
        <taxon>Metazoa</taxon>
        <taxon>Spiralia</taxon>
        <taxon>Lophotrochozoa</taxon>
        <taxon>Mollusca</taxon>
        <taxon>Gastropoda</taxon>
        <taxon>Heterobranchia</taxon>
        <taxon>Euthyneura</taxon>
        <taxon>Tectipleura</taxon>
        <taxon>Aplysiida</taxon>
        <taxon>Aplysioidea</taxon>
        <taxon>Aplysiidae</taxon>
        <taxon>Aplysia</taxon>
    </lineage>
</organism>
<gene>
    <name evidence="9" type="primary">LOC101854040</name>
</gene>
<evidence type="ECO:0000256" key="3">
    <source>
        <dbReference type="ARBA" id="ARBA00023002"/>
    </source>
</evidence>
<comment type="similarity">
    <text evidence="2 5">Belongs to the proline oxidase family.</text>
</comment>
<comment type="pathway">
    <text evidence="1">Amino-acid degradation; L-proline degradation into L-glutamate; L-glutamate from L-proline: step 1/2.</text>
</comment>
<feature type="domain" description="Proline dehydrogenase" evidence="7">
    <location>
        <begin position="357"/>
        <end position="624"/>
    </location>
</feature>
<reference evidence="9" key="1">
    <citation type="submission" date="2025-08" db="UniProtKB">
        <authorList>
            <consortium name="RefSeq"/>
        </authorList>
    </citation>
    <scope>IDENTIFICATION</scope>
</reference>
<evidence type="ECO:0000259" key="7">
    <source>
        <dbReference type="Pfam" id="PF01619"/>
    </source>
</evidence>
<comment type="cofactor">
    <cofactor evidence="5">
        <name>FAD</name>
        <dbReference type="ChEBI" id="CHEBI:57692"/>
    </cofactor>
</comment>
<evidence type="ECO:0000256" key="4">
    <source>
        <dbReference type="ARBA" id="ARBA00023062"/>
    </source>
</evidence>
<proteinExistence type="inferred from homology"/>
<comment type="function">
    <text evidence="5">Converts proline to delta-1-pyrroline-5-carboxylate.</text>
</comment>
<dbReference type="GeneID" id="101854040"/>